<dbReference type="PANTHER" id="PTHR43214">
    <property type="entry name" value="TWO-COMPONENT RESPONSE REGULATOR"/>
    <property type="match status" value="1"/>
</dbReference>
<dbReference type="PROSITE" id="PS50043">
    <property type="entry name" value="HTH_LUXR_2"/>
    <property type="match status" value="1"/>
</dbReference>
<dbReference type="InterPro" id="IPR001789">
    <property type="entry name" value="Sig_transdc_resp-reg_receiver"/>
</dbReference>
<evidence type="ECO:0000259" key="4">
    <source>
        <dbReference type="PROSITE" id="PS50043"/>
    </source>
</evidence>
<protein>
    <submittedName>
        <fullName evidence="6">Response regulator transcription factor</fullName>
    </submittedName>
</protein>
<evidence type="ECO:0000256" key="3">
    <source>
        <dbReference type="PROSITE-ProRule" id="PRU00169"/>
    </source>
</evidence>
<comment type="caution">
    <text evidence="6">The sequence shown here is derived from an EMBL/GenBank/DDBJ whole genome shotgun (WGS) entry which is preliminary data.</text>
</comment>
<dbReference type="PROSITE" id="PS50110">
    <property type="entry name" value="RESPONSE_REGULATORY"/>
    <property type="match status" value="1"/>
</dbReference>
<feature type="modified residue" description="4-aspartylphosphate" evidence="3">
    <location>
        <position position="51"/>
    </location>
</feature>
<feature type="domain" description="HTH luxR-type" evidence="4">
    <location>
        <begin position="137"/>
        <end position="202"/>
    </location>
</feature>
<dbReference type="SMART" id="SM00448">
    <property type="entry name" value="REC"/>
    <property type="match status" value="1"/>
</dbReference>
<evidence type="ECO:0000259" key="5">
    <source>
        <dbReference type="PROSITE" id="PS50110"/>
    </source>
</evidence>
<organism evidence="6 7">
    <name type="scientific">Actinomadura alba</name>
    <dbReference type="NCBI Taxonomy" id="406431"/>
    <lineage>
        <taxon>Bacteria</taxon>
        <taxon>Bacillati</taxon>
        <taxon>Actinomycetota</taxon>
        <taxon>Actinomycetes</taxon>
        <taxon>Streptosporangiales</taxon>
        <taxon>Thermomonosporaceae</taxon>
        <taxon>Actinomadura</taxon>
    </lineage>
</organism>
<dbReference type="Gene3D" id="3.40.50.2300">
    <property type="match status" value="1"/>
</dbReference>
<dbReference type="Pfam" id="PF00196">
    <property type="entry name" value="GerE"/>
    <property type="match status" value="1"/>
</dbReference>
<dbReference type="InterPro" id="IPR000792">
    <property type="entry name" value="Tscrpt_reg_LuxR_C"/>
</dbReference>
<dbReference type="InterPro" id="IPR011006">
    <property type="entry name" value="CheY-like_superfamily"/>
</dbReference>
<dbReference type="Proteomes" id="UP000805614">
    <property type="component" value="Unassembled WGS sequence"/>
</dbReference>
<dbReference type="SUPFAM" id="SSF52172">
    <property type="entry name" value="CheY-like"/>
    <property type="match status" value="1"/>
</dbReference>
<dbReference type="PRINTS" id="PR00038">
    <property type="entry name" value="HTHLUXR"/>
</dbReference>
<proteinExistence type="predicted"/>
<keyword evidence="1 3" id="KW-0597">Phosphoprotein</keyword>
<dbReference type="EMBL" id="JABVEC010000005">
    <property type="protein sequence ID" value="MBC6465823.1"/>
    <property type="molecule type" value="Genomic_DNA"/>
</dbReference>
<reference evidence="6 7" key="1">
    <citation type="submission" date="2020-06" db="EMBL/GenBank/DDBJ databases">
        <title>Actinomadura xiongansis sp. nov., isolated from soil of Baiyangdian.</title>
        <authorList>
            <person name="Zhang X."/>
        </authorList>
    </citation>
    <scope>NUCLEOTIDE SEQUENCE [LARGE SCALE GENOMIC DNA]</scope>
    <source>
        <strain evidence="6 7">HBUM206468</strain>
    </source>
</reference>
<evidence type="ECO:0000256" key="2">
    <source>
        <dbReference type="ARBA" id="ARBA00023125"/>
    </source>
</evidence>
<evidence type="ECO:0000313" key="7">
    <source>
        <dbReference type="Proteomes" id="UP000805614"/>
    </source>
</evidence>
<name>A0ABR7LN36_9ACTN</name>
<evidence type="ECO:0000313" key="6">
    <source>
        <dbReference type="EMBL" id="MBC6465823.1"/>
    </source>
</evidence>
<gene>
    <name evidence="6" type="ORF">HKK74_09980</name>
</gene>
<dbReference type="CDD" id="cd06170">
    <property type="entry name" value="LuxR_C_like"/>
    <property type="match status" value="1"/>
</dbReference>
<evidence type="ECO:0000256" key="1">
    <source>
        <dbReference type="ARBA" id="ARBA00022553"/>
    </source>
</evidence>
<dbReference type="PROSITE" id="PS00622">
    <property type="entry name" value="HTH_LUXR_1"/>
    <property type="match status" value="1"/>
</dbReference>
<feature type="domain" description="Response regulatory" evidence="5">
    <location>
        <begin position="1"/>
        <end position="114"/>
    </location>
</feature>
<dbReference type="CDD" id="cd17535">
    <property type="entry name" value="REC_NarL-like"/>
    <property type="match status" value="1"/>
</dbReference>
<keyword evidence="7" id="KW-1185">Reference proteome</keyword>
<dbReference type="InterPro" id="IPR039420">
    <property type="entry name" value="WalR-like"/>
</dbReference>
<dbReference type="Pfam" id="PF00072">
    <property type="entry name" value="Response_reg"/>
    <property type="match status" value="1"/>
</dbReference>
<keyword evidence="2" id="KW-0238">DNA-binding</keyword>
<accession>A0ABR7LN36</accession>
<dbReference type="InterPro" id="IPR058245">
    <property type="entry name" value="NreC/VraR/RcsB-like_REC"/>
</dbReference>
<dbReference type="SMART" id="SM00421">
    <property type="entry name" value="HTH_LUXR"/>
    <property type="match status" value="1"/>
</dbReference>
<dbReference type="PANTHER" id="PTHR43214:SF43">
    <property type="entry name" value="TWO-COMPONENT RESPONSE REGULATOR"/>
    <property type="match status" value="1"/>
</dbReference>
<sequence length="224" mass="24105">MLIVDDHEVVRQGLRFVLEQEADIEVVGECSNGRRAITAIRALRPDVVLLDMVMPDLDGLAVLAAVRDEPPAVVVLTSFQEDERVVEAVRAGALSYLPKTTAVERVVEAVRAAASGGSVLEPGVAALLVRQIREGERPQALDVLSPREREVLAGLARGRSNRQIARELSLSEETVKSHVSSILAKLRLADRTQAAIFGLQQGLVPLESALGTAPDPAADRSRRS</sequence>